<name>A0A937FU54_9BACT</name>
<sequence length="214" mass="25132">MNRVWLLIVSIAIVSCSEYRSTKARLDITKEKFNKPSELVQGDFKEVELKEKMSMLSLGGARNIGEFFDRRLIFYKVDYPAMTIGRAHVEELVFYFMDSALVKLRYKIKNDVSDFLLDSLGLSRFKPLDEYSKQQLDSGSIVKKYGGYYELNKALRNYELVWRDGNTVSRFRVSNRATDSLMTCFFYHEIDGYDSKIREMEQLYNAIDRNTYID</sequence>
<reference evidence="1" key="1">
    <citation type="submission" date="2021-01" db="EMBL/GenBank/DDBJ databases">
        <title>Fulvivirga kasyanovii gen. nov., sp nov., a novel member of the phylum Bacteroidetes isolated from seawater in a mussel farm.</title>
        <authorList>
            <person name="Zhao L.-H."/>
            <person name="Wang Z.-J."/>
        </authorList>
    </citation>
    <scope>NUCLEOTIDE SEQUENCE</scope>
    <source>
        <strain evidence="1">29W222</strain>
    </source>
</reference>
<comment type="caution">
    <text evidence="1">The sequence shown here is derived from an EMBL/GenBank/DDBJ whole genome shotgun (WGS) entry which is preliminary data.</text>
</comment>
<protein>
    <recommendedName>
        <fullName evidence="3">Lipoprotein</fullName>
    </recommendedName>
</protein>
<accession>A0A937FU54</accession>
<dbReference type="Proteomes" id="UP000614216">
    <property type="component" value="Unassembled WGS sequence"/>
</dbReference>
<evidence type="ECO:0000313" key="2">
    <source>
        <dbReference type="Proteomes" id="UP000614216"/>
    </source>
</evidence>
<gene>
    <name evidence="1" type="ORF">JMN32_01210</name>
</gene>
<evidence type="ECO:0008006" key="3">
    <source>
        <dbReference type="Google" id="ProtNLM"/>
    </source>
</evidence>
<keyword evidence="2" id="KW-1185">Reference proteome</keyword>
<dbReference type="AlphaFoldDB" id="A0A937FU54"/>
<dbReference type="EMBL" id="JAEUGD010000002">
    <property type="protein sequence ID" value="MBL6444907.1"/>
    <property type="molecule type" value="Genomic_DNA"/>
</dbReference>
<dbReference type="PROSITE" id="PS51257">
    <property type="entry name" value="PROKAR_LIPOPROTEIN"/>
    <property type="match status" value="1"/>
</dbReference>
<dbReference type="RefSeq" id="WP_202854447.1">
    <property type="nucleotide sequence ID" value="NZ_JAEUGD010000002.1"/>
</dbReference>
<organism evidence="1 2">
    <name type="scientific">Fulvivirga marina</name>
    <dbReference type="NCBI Taxonomy" id="2494733"/>
    <lineage>
        <taxon>Bacteria</taxon>
        <taxon>Pseudomonadati</taxon>
        <taxon>Bacteroidota</taxon>
        <taxon>Cytophagia</taxon>
        <taxon>Cytophagales</taxon>
        <taxon>Fulvivirgaceae</taxon>
        <taxon>Fulvivirga</taxon>
    </lineage>
</organism>
<proteinExistence type="predicted"/>
<evidence type="ECO:0000313" key="1">
    <source>
        <dbReference type="EMBL" id="MBL6444907.1"/>
    </source>
</evidence>